<feature type="domain" description="N-acetyltransferase" evidence="2">
    <location>
        <begin position="71"/>
        <end position="234"/>
    </location>
</feature>
<evidence type="ECO:0000313" key="4">
    <source>
        <dbReference type="Proteomes" id="UP000001568"/>
    </source>
</evidence>
<dbReference type="Proteomes" id="UP000001568">
    <property type="component" value="Chromosome 2"/>
</dbReference>
<dbReference type="eggNOG" id="ENOG502R38Q">
    <property type="taxonomic scope" value="Eukaryota"/>
</dbReference>
<accession>A4RTL1</accession>
<sequence>MATRLRAPSRPRVAPARASRRSRVAAPPRAIGVRQVAGEGAALVDRLRACAEVTAESFGADESSAVSVLDGLVRKVRYSGDAFALLEAYDDGASDGEEERLCGCADVTALPAFGPRASKETLVARVPIALGLTEQSNYAYLSGMCVRESHRRRGVGVKLLEACETCARKMTPTPAAMALHVDSDNEGAIALYEGCGYARVIEREVDDAFGRMSRALGGLVGGKKKKILMSKWLSSRE</sequence>
<feature type="compositionally biased region" description="Low complexity" evidence="1">
    <location>
        <begin position="1"/>
        <end position="17"/>
    </location>
</feature>
<dbReference type="GO" id="GO:0016747">
    <property type="term" value="F:acyltransferase activity, transferring groups other than amino-acyl groups"/>
    <property type="evidence" value="ECO:0007669"/>
    <property type="project" value="InterPro"/>
</dbReference>
<dbReference type="KEGG" id="olu:OSTLU_29838"/>
<dbReference type="Gene3D" id="3.40.630.30">
    <property type="match status" value="1"/>
</dbReference>
<dbReference type="Gramene" id="ABO94344">
    <property type="protein sequence ID" value="ABO94344"/>
    <property type="gene ID" value="OSTLU_29838"/>
</dbReference>
<feature type="region of interest" description="Disordered" evidence="1">
    <location>
        <begin position="1"/>
        <end position="25"/>
    </location>
</feature>
<dbReference type="PANTHER" id="PTHR43072:SF60">
    <property type="entry name" value="L-2,4-DIAMINOBUTYRIC ACID ACETYLTRANSFERASE"/>
    <property type="match status" value="1"/>
</dbReference>
<keyword evidence="4" id="KW-1185">Reference proteome</keyword>
<proteinExistence type="predicted"/>
<dbReference type="RefSeq" id="XP_001416052.1">
    <property type="nucleotide sequence ID" value="XM_001416015.1"/>
</dbReference>
<dbReference type="PANTHER" id="PTHR43072">
    <property type="entry name" value="N-ACETYLTRANSFERASE"/>
    <property type="match status" value="1"/>
</dbReference>
<dbReference type="SUPFAM" id="SSF55729">
    <property type="entry name" value="Acyl-CoA N-acyltransferases (Nat)"/>
    <property type="match status" value="1"/>
</dbReference>
<gene>
    <name evidence="3" type="ORF">OSTLU_29838</name>
</gene>
<dbReference type="GeneID" id="5000122"/>
<name>A4RTL1_OSTLU</name>
<dbReference type="CDD" id="cd04301">
    <property type="entry name" value="NAT_SF"/>
    <property type="match status" value="1"/>
</dbReference>
<evidence type="ECO:0000313" key="3">
    <source>
        <dbReference type="EMBL" id="ABO94344.1"/>
    </source>
</evidence>
<dbReference type="PROSITE" id="PS51186">
    <property type="entry name" value="GNAT"/>
    <property type="match status" value="1"/>
</dbReference>
<dbReference type="EMBL" id="CP000582">
    <property type="protein sequence ID" value="ABO94344.1"/>
    <property type="molecule type" value="Genomic_DNA"/>
</dbReference>
<dbReference type="Pfam" id="PF00583">
    <property type="entry name" value="Acetyltransf_1"/>
    <property type="match status" value="1"/>
</dbReference>
<dbReference type="AlphaFoldDB" id="A4RTL1"/>
<dbReference type="InterPro" id="IPR016181">
    <property type="entry name" value="Acyl_CoA_acyltransferase"/>
</dbReference>
<evidence type="ECO:0000259" key="2">
    <source>
        <dbReference type="PROSITE" id="PS51186"/>
    </source>
</evidence>
<dbReference type="InterPro" id="IPR000182">
    <property type="entry name" value="GNAT_dom"/>
</dbReference>
<dbReference type="OrthoDB" id="1912023at2759"/>
<dbReference type="HOGENOM" id="CLU_1172338_0_0_1"/>
<protein>
    <recommendedName>
        <fullName evidence="2">N-acetyltransferase domain-containing protein</fullName>
    </recommendedName>
</protein>
<organism evidence="3 4">
    <name type="scientific">Ostreococcus lucimarinus (strain CCE9901)</name>
    <dbReference type="NCBI Taxonomy" id="436017"/>
    <lineage>
        <taxon>Eukaryota</taxon>
        <taxon>Viridiplantae</taxon>
        <taxon>Chlorophyta</taxon>
        <taxon>Mamiellophyceae</taxon>
        <taxon>Mamiellales</taxon>
        <taxon>Bathycoccaceae</taxon>
        <taxon>Ostreococcus</taxon>
    </lineage>
</organism>
<evidence type="ECO:0000256" key="1">
    <source>
        <dbReference type="SAM" id="MobiDB-lite"/>
    </source>
</evidence>
<reference evidence="3 4" key="1">
    <citation type="journal article" date="2007" name="Proc. Natl. Acad. Sci. U.S.A.">
        <title>The tiny eukaryote Ostreococcus provides genomic insights into the paradox of plankton speciation.</title>
        <authorList>
            <person name="Palenik B."/>
            <person name="Grimwood J."/>
            <person name="Aerts A."/>
            <person name="Rouze P."/>
            <person name="Salamov A."/>
            <person name="Putnam N."/>
            <person name="Dupont C."/>
            <person name="Jorgensen R."/>
            <person name="Derelle E."/>
            <person name="Rombauts S."/>
            <person name="Zhou K."/>
            <person name="Otillar R."/>
            <person name="Merchant S.S."/>
            <person name="Podell S."/>
            <person name="Gaasterland T."/>
            <person name="Napoli C."/>
            <person name="Gendler K."/>
            <person name="Manuell A."/>
            <person name="Tai V."/>
            <person name="Vallon O."/>
            <person name="Piganeau G."/>
            <person name="Jancek S."/>
            <person name="Heijde M."/>
            <person name="Jabbari K."/>
            <person name="Bowler C."/>
            <person name="Lohr M."/>
            <person name="Robbens S."/>
            <person name="Werner G."/>
            <person name="Dubchak I."/>
            <person name="Pazour G.J."/>
            <person name="Ren Q."/>
            <person name="Paulsen I."/>
            <person name="Delwiche C."/>
            <person name="Schmutz J."/>
            <person name="Rokhsar D."/>
            <person name="Van de Peer Y."/>
            <person name="Moreau H."/>
            <person name="Grigoriev I.V."/>
        </authorList>
    </citation>
    <scope>NUCLEOTIDE SEQUENCE [LARGE SCALE GENOMIC DNA]</scope>
    <source>
        <strain evidence="3 4">CCE9901</strain>
    </source>
</reference>